<dbReference type="EMBL" id="CP064939">
    <property type="protein sequence ID" value="QPH40178.1"/>
    <property type="molecule type" value="Genomic_DNA"/>
</dbReference>
<dbReference type="Proteomes" id="UP000594759">
    <property type="component" value="Chromosome"/>
</dbReference>
<organism evidence="2 3">
    <name type="scientific">Pedobacter endophyticus</name>
    <dbReference type="NCBI Taxonomy" id="2789740"/>
    <lineage>
        <taxon>Bacteria</taxon>
        <taxon>Pseudomonadati</taxon>
        <taxon>Bacteroidota</taxon>
        <taxon>Sphingobacteriia</taxon>
        <taxon>Sphingobacteriales</taxon>
        <taxon>Sphingobacteriaceae</taxon>
        <taxon>Pedobacter</taxon>
    </lineage>
</organism>
<evidence type="ECO:0000313" key="2">
    <source>
        <dbReference type="EMBL" id="QPH40178.1"/>
    </source>
</evidence>
<dbReference type="RefSeq" id="WP_196099634.1">
    <property type="nucleotide sequence ID" value="NZ_CP064939.1"/>
</dbReference>
<protein>
    <recommendedName>
        <fullName evidence="4">BON domain-containing protein</fullName>
    </recommendedName>
</protein>
<proteinExistence type="predicted"/>
<keyword evidence="3" id="KW-1185">Reference proteome</keyword>
<evidence type="ECO:0000313" key="3">
    <source>
        <dbReference type="Proteomes" id="UP000594759"/>
    </source>
</evidence>
<reference evidence="2 3" key="1">
    <citation type="submission" date="2020-11" db="EMBL/GenBank/DDBJ databases">
        <title>Pedobacter endophytica, an endophytic bacteria isolated form Carex pumila.</title>
        <authorList>
            <person name="Peng Y."/>
            <person name="Jiang L."/>
            <person name="Lee J."/>
        </authorList>
    </citation>
    <scope>NUCLEOTIDE SEQUENCE [LARGE SCALE GENOMIC DNA]</scope>
    <source>
        <strain evidence="2 3">JBR3-12</strain>
    </source>
</reference>
<dbReference type="PROSITE" id="PS51257">
    <property type="entry name" value="PROKAR_LIPOPROTEIN"/>
    <property type="match status" value="1"/>
</dbReference>
<keyword evidence="1" id="KW-0732">Signal</keyword>
<gene>
    <name evidence="2" type="ORF">IZT61_02540</name>
</gene>
<accession>A0A7S9PZB1</accession>
<feature type="chain" id="PRO_5032755769" description="BON domain-containing protein" evidence="1">
    <location>
        <begin position="24"/>
        <end position="163"/>
    </location>
</feature>
<evidence type="ECO:0000256" key="1">
    <source>
        <dbReference type="SAM" id="SignalP"/>
    </source>
</evidence>
<dbReference type="AlphaFoldDB" id="A0A7S9PZB1"/>
<sequence length="163" mass="18262">MKAIKHACSLKLYLAIALLSITAACSPYKRDQQIKADLVLKAKEDASFAGVQFTVYNRNVTLWGICPTEKSRMMVKQKLSTIHLIKKIDDKMMIGPVELNTNYILKQQLDSVLAEYPRATGKIDTNSIELNGVVKQQYLAKLLESVSHIKPEAVIINRLAVTM</sequence>
<feature type="signal peptide" evidence="1">
    <location>
        <begin position="1"/>
        <end position="23"/>
    </location>
</feature>
<dbReference type="KEGG" id="pex:IZT61_02540"/>
<name>A0A7S9PZB1_9SPHI</name>
<evidence type="ECO:0008006" key="4">
    <source>
        <dbReference type="Google" id="ProtNLM"/>
    </source>
</evidence>